<evidence type="ECO:0000313" key="2">
    <source>
        <dbReference type="EMBL" id="EFG30332.1"/>
    </source>
</evidence>
<dbReference type="Proteomes" id="UP000017813">
    <property type="component" value="Unassembled WGS sequence"/>
</dbReference>
<dbReference type="EMBL" id="ADCY02000052">
    <property type="protein sequence ID" value="EFG30332.1"/>
    <property type="molecule type" value="Genomic_DNA"/>
</dbReference>
<dbReference type="KEGG" id="smur:BWP33_11970"/>
<evidence type="ECO:0000259" key="1">
    <source>
        <dbReference type="Pfam" id="PF02698"/>
    </source>
</evidence>
<dbReference type="PANTHER" id="PTHR30336">
    <property type="entry name" value="INNER MEMBRANE PROTEIN, PROBABLE PERMEASE"/>
    <property type="match status" value="1"/>
</dbReference>
<reference evidence="2 3" key="1">
    <citation type="submission" date="2010-03" db="EMBL/GenBank/DDBJ databases">
        <authorList>
            <consortium name="The Broad Institute Genome Sequencing Platform"/>
            <person name="Ward D."/>
            <person name="Earl A."/>
            <person name="Feldgarden M."/>
            <person name="Gevers D."/>
            <person name="Young S."/>
            <person name="Zeng Q."/>
            <person name="Koehrsen M."/>
            <person name="Alvarado L."/>
            <person name="Berlin A.M."/>
            <person name="Borenstein D."/>
            <person name="Chapman S.B."/>
            <person name="Chen Z."/>
            <person name="Engels R."/>
            <person name="Freedman E."/>
            <person name="Gellesch M."/>
            <person name="Goldberg J."/>
            <person name="Griggs A."/>
            <person name="Gujja S."/>
            <person name="Heilman E.R."/>
            <person name="Heiman D.I."/>
            <person name="Hepburn T.A."/>
            <person name="Howarth C."/>
            <person name="Jen D."/>
            <person name="Larson L."/>
            <person name="Mehta T."/>
            <person name="Park D."/>
            <person name="Pearson M."/>
            <person name="Richards J."/>
            <person name="Roberts A."/>
            <person name="Saif S."/>
            <person name="Shea T.D."/>
            <person name="Shenoy N."/>
            <person name="Sisk P."/>
            <person name="Stolte C."/>
            <person name="Sykes S.N."/>
            <person name="Walk T."/>
            <person name="White J."/>
            <person name="Yandava C."/>
            <person name="Izard J."/>
            <person name="Baranova O.V."/>
            <person name="Blanton J.M."/>
            <person name="Tanner A.C."/>
            <person name="Dewhirst F."/>
            <person name="Haas B."/>
            <person name="Nusbaum C."/>
            <person name="Birren B."/>
        </authorList>
    </citation>
    <scope>NUCLEOTIDE SEQUENCE [LARGE SCALE GENOMIC DNA]</scope>
    <source>
        <strain evidence="2 3">ATCC 29453</strain>
    </source>
</reference>
<dbReference type="AlphaFoldDB" id="V9HB55"/>
<protein>
    <recommendedName>
        <fullName evidence="1">DUF218 domain-containing protein</fullName>
    </recommendedName>
</protein>
<feature type="domain" description="DUF218" evidence="1">
    <location>
        <begin position="45"/>
        <end position="179"/>
    </location>
</feature>
<dbReference type="HOGENOM" id="CLU_051474_3_0_4"/>
<keyword evidence="3" id="KW-1185">Reference proteome</keyword>
<accession>V9HB55</accession>
<evidence type="ECO:0000313" key="3">
    <source>
        <dbReference type="Proteomes" id="UP000017813"/>
    </source>
</evidence>
<gene>
    <name evidence="2" type="ORF">HMPREF9021_01829</name>
</gene>
<dbReference type="Pfam" id="PF02698">
    <property type="entry name" value="DUF218"/>
    <property type="match status" value="1"/>
</dbReference>
<dbReference type="PANTHER" id="PTHR30336:SF20">
    <property type="entry name" value="DUF218 DOMAIN-CONTAINING PROTEIN"/>
    <property type="match status" value="1"/>
</dbReference>
<dbReference type="RefSeq" id="WP_002642763.1">
    <property type="nucleotide sequence ID" value="NZ_CP019448.1"/>
</dbReference>
<proteinExistence type="predicted"/>
<comment type="caution">
    <text evidence="2">The sequence shown here is derived from an EMBL/GenBank/DDBJ whole genome shotgun (WGS) entry which is preliminary data.</text>
</comment>
<dbReference type="InterPro" id="IPR051599">
    <property type="entry name" value="Cell_Envelope_Assoc"/>
</dbReference>
<reference evidence="2 3" key="2">
    <citation type="submission" date="2011-10" db="EMBL/GenBank/DDBJ databases">
        <title>The Genome Sequence of Simonsiella muelleri ATCC 29453.</title>
        <authorList>
            <consortium name="The Broad Institute Genome Sequencing Platform"/>
            <consortium name="The Broad Institute Genome Sequencing Center for Infectious Disease"/>
            <person name="Earl A."/>
            <person name="Ward D."/>
            <person name="Feldgarden M."/>
            <person name="Gevers D."/>
            <person name="Izard J."/>
            <person name="Baranova O.V."/>
            <person name="Blanton J.M."/>
            <person name="Tanner A.C."/>
            <person name="Dewhirst F."/>
            <person name="Young S.K."/>
            <person name="Zeng Q."/>
            <person name="Gargeya S."/>
            <person name="Fitzgerald M."/>
            <person name="Haas B."/>
            <person name="Abouelleil A."/>
            <person name="Alvarado L."/>
            <person name="Arachchi H.M."/>
            <person name="Berlin A."/>
            <person name="Brown A."/>
            <person name="Chapman S.B."/>
            <person name="Chen Z."/>
            <person name="Dunbar C."/>
            <person name="Freedman E."/>
            <person name="Gearin G."/>
            <person name="Goldberg J."/>
            <person name="Griggs A."/>
            <person name="Gujja S."/>
            <person name="Heiman D."/>
            <person name="Howarth C."/>
            <person name="Larson L."/>
            <person name="Lui A."/>
            <person name="MacDonald P.J.P."/>
            <person name="Montmayeur A."/>
            <person name="Murphy C."/>
            <person name="Neiman D."/>
            <person name="Pearson M."/>
            <person name="Priest M."/>
            <person name="Roberts A."/>
            <person name="Saif S."/>
            <person name="Shea T."/>
            <person name="Shenoy N."/>
            <person name="Sisk P."/>
            <person name="Stolte C."/>
            <person name="Sykes S."/>
            <person name="Wortman J."/>
            <person name="Nusbaum C."/>
            <person name="Birren B."/>
        </authorList>
    </citation>
    <scope>NUCLEOTIDE SEQUENCE [LARGE SCALE GENOMIC DNA]</scope>
    <source>
        <strain evidence="2 3">ATCC 29453</strain>
    </source>
</reference>
<dbReference type="InterPro" id="IPR014729">
    <property type="entry name" value="Rossmann-like_a/b/a_fold"/>
</dbReference>
<sequence length="224" mass="25052">MQKLIKRVLKLFGLMLLSGGLLVVFCAWQVYDYAQHEKPLPQKADAVVVLGAAAWGNNPSPVLRERINYGIKLYQQHTVQKMIFTGGTPKFGYPTEAEVAQRYAMQKFNVPQRDIILDTESSSTYENLTNTRTLMHNHHLDSVIIVSDPDHLARAAAMARALGITANVSATPSSLYYGQRKARLKFMLQETLSLTYFYLENGLMASAKILLSATVMRDNNIQAA</sequence>
<dbReference type="Gene3D" id="3.40.50.620">
    <property type="entry name" value="HUPs"/>
    <property type="match status" value="1"/>
</dbReference>
<dbReference type="eggNOG" id="COG1434">
    <property type="taxonomic scope" value="Bacteria"/>
</dbReference>
<dbReference type="CDD" id="cd06259">
    <property type="entry name" value="YdcF-like"/>
    <property type="match status" value="1"/>
</dbReference>
<organism evidence="2 3">
    <name type="scientific">Simonsiella muelleri ATCC 29453</name>
    <dbReference type="NCBI Taxonomy" id="641147"/>
    <lineage>
        <taxon>Bacteria</taxon>
        <taxon>Pseudomonadati</taxon>
        <taxon>Pseudomonadota</taxon>
        <taxon>Betaproteobacteria</taxon>
        <taxon>Neisseriales</taxon>
        <taxon>Neisseriaceae</taxon>
        <taxon>Simonsiella</taxon>
    </lineage>
</organism>
<dbReference type="GO" id="GO:0005886">
    <property type="term" value="C:plasma membrane"/>
    <property type="evidence" value="ECO:0007669"/>
    <property type="project" value="TreeGrafter"/>
</dbReference>
<dbReference type="OrthoDB" id="9782395at2"/>
<dbReference type="InterPro" id="IPR003848">
    <property type="entry name" value="DUF218"/>
</dbReference>
<name>V9HB55_9NEIS</name>